<dbReference type="Proteomes" id="UP000243978">
    <property type="component" value="Unassembled WGS sequence"/>
</dbReference>
<accession>A0A2T6BJ82</accession>
<name>A0A2T6BJ82_9RHOB</name>
<organism evidence="1 2">
    <name type="scientific">Litoreibacter ponti</name>
    <dbReference type="NCBI Taxonomy" id="1510457"/>
    <lineage>
        <taxon>Bacteria</taxon>
        <taxon>Pseudomonadati</taxon>
        <taxon>Pseudomonadota</taxon>
        <taxon>Alphaproteobacteria</taxon>
        <taxon>Rhodobacterales</taxon>
        <taxon>Roseobacteraceae</taxon>
        <taxon>Litoreibacter</taxon>
    </lineage>
</organism>
<evidence type="ECO:0000313" key="2">
    <source>
        <dbReference type="Proteomes" id="UP000243978"/>
    </source>
</evidence>
<dbReference type="CDD" id="cd09598">
    <property type="entry name" value="M4_like"/>
    <property type="match status" value="1"/>
</dbReference>
<protein>
    <recommendedName>
        <fullName evidence="3">Peptidase M4</fullName>
    </recommendedName>
</protein>
<keyword evidence="2" id="KW-1185">Reference proteome</keyword>
<gene>
    <name evidence="1" type="ORF">C8N43_0766</name>
</gene>
<dbReference type="RefSeq" id="WP_107844338.1">
    <property type="nucleotide sequence ID" value="NZ_QBKS01000001.1"/>
</dbReference>
<sequence length="741" mass="83254">MAEFRPPRRLNVYAFDPSTARNFDNRASRTVKITLPYELDPAPRNKPFLGPRGRYVEVVDFDPASGAFYAPIDLNSDRVLHNDGLRPAPHDPKFHQQMVYAVSMNTIGVFEEALGRVLQWAPTTETTQNDDGTTSYETKFTRRLRIYPHALREANAFYNPDKKALLFGYFTAGEDSASAPVGTTVFTCLSHDIIVHETVHAILDGMHPSFAEDTNPDMRALHEAFADIIALFQLFSFPNVLEDQIAKTKGNLDRQSLLGELAQEFGQAVGRGCALRDFLGSVNEHGEWEETEPDPSLLHEATGPHARGKVLVAAVFRAFLTIYKHRVKDLFRIASGGSGVLRDGEIDPDLKRRLAAEAAQCARRVMRICIRAMDYTPPVNVNFGDYLRALITADHDLFPEDFQGYRAAFIEAFASWGILPDGMPVISEPMLCWPTIYEAEKDRQAKNGKLEEEDWLTTIHGNLGLMLKEPGAMLSFLASPREDDDKDRVERERHREQVEAAKLEALKVADLIHDKVIEFNSLTNIPLELRPPEMDLNEAHPISINLLEVDDGRDREICFHASEHYQRLLWLLMTSKASPRFAQLVGLSFDARAPSTVRRSKITGLPSLHVASVRIAKRLGQRGQLEREYVVEIIQTRRGYLDPDAQAREDARAPSHNDSNRQCDFKYRAGATFLIDARSFAIRRLIRSAHTVEDEAGLIACRAHLTRADAQANNAFYSGQTSRAAAFTDLHRPGHSSDGFP</sequence>
<dbReference type="AlphaFoldDB" id="A0A2T6BJ82"/>
<dbReference type="EMBL" id="QBKS01000001">
    <property type="protein sequence ID" value="PTX56115.1"/>
    <property type="molecule type" value="Genomic_DNA"/>
</dbReference>
<reference evidence="1 2" key="1">
    <citation type="submission" date="2018-04" db="EMBL/GenBank/DDBJ databases">
        <title>Genomic Encyclopedia of Archaeal and Bacterial Type Strains, Phase II (KMG-II): from individual species to whole genera.</title>
        <authorList>
            <person name="Goeker M."/>
        </authorList>
    </citation>
    <scope>NUCLEOTIDE SEQUENCE [LARGE SCALE GENOMIC DNA]</scope>
    <source>
        <strain evidence="1 2">DSM 100977</strain>
    </source>
</reference>
<evidence type="ECO:0008006" key="3">
    <source>
        <dbReference type="Google" id="ProtNLM"/>
    </source>
</evidence>
<dbReference type="OrthoDB" id="178184at2"/>
<proteinExistence type="predicted"/>
<comment type="caution">
    <text evidence="1">The sequence shown here is derived from an EMBL/GenBank/DDBJ whole genome shotgun (WGS) entry which is preliminary data.</text>
</comment>
<evidence type="ECO:0000313" key="1">
    <source>
        <dbReference type="EMBL" id="PTX56115.1"/>
    </source>
</evidence>
<dbReference type="SUPFAM" id="SSF55486">
    <property type="entry name" value="Metalloproteases ('zincins'), catalytic domain"/>
    <property type="match status" value="1"/>
</dbReference>